<dbReference type="GO" id="GO:0005794">
    <property type="term" value="C:Golgi apparatus"/>
    <property type="evidence" value="ECO:0007669"/>
    <property type="project" value="TreeGrafter"/>
</dbReference>
<dbReference type="Proteomes" id="UP001279734">
    <property type="component" value="Unassembled WGS sequence"/>
</dbReference>
<reference evidence="1" key="1">
    <citation type="submission" date="2023-05" db="EMBL/GenBank/DDBJ databases">
        <title>Nepenthes gracilis genome sequencing.</title>
        <authorList>
            <person name="Fukushima K."/>
        </authorList>
    </citation>
    <scope>NUCLEOTIDE SEQUENCE</scope>
    <source>
        <strain evidence="1">SING2019-196</strain>
    </source>
</reference>
<dbReference type="PANTHER" id="PTHR31469">
    <property type="entry name" value="OS07G0633600 PROTEIN"/>
    <property type="match status" value="1"/>
</dbReference>
<dbReference type="FunFam" id="3.40.50.11350:FF:000006">
    <property type="entry name" value="Calcium ion binding"/>
    <property type="match status" value="1"/>
</dbReference>
<protein>
    <recommendedName>
        <fullName evidence="3">O-fucosyltransferase family protein</fullName>
    </recommendedName>
</protein>
<keyword evidence="2" id="KW-1185">Reference proteome</keyword>
<proteinExistence type="predicted"/>
<evidence type="ECO:0008006" key="3">
    <source>
        <dbReference type="Google" id="ProtNLM"/>
    </source>
</evidence>
<sequence length="388" mass="43819">MAIPRNPKAKLQPGSSILFLAVSVAAIALLFLLSSLISTTGFSFSSSRVIEILVNHKDGEKYLYWGYGIDCPGKHCDTCAGLGHQESSLRCALEEALFLRRTFVMPSRMCINPMHNKQEILHQTNDTSSEKGWIATSCAMDSLYDLDLISNKIPVILDNSKMWHRVLSTTLKLGDRGVAHVNGVSHAKLRTDSHYANVLLINRTASPLAWFVECKDRKNHSAVMLPYSFLPSMAAKKLRDAADEIKAMLDDYDAIHVRRGDILKTRKDRFGVERSLHPHVARDTRPEFILRRIQKWVPAGRTIYIASNERTPGFFSPLSARYKLAFSSNYSRILDSTVENNYQLFMIERLIMMGAKTFINTFKSDDSELSLSDDPKKSTNVWQKVVDS</sequence>
<dbReference type="AlphaFoldDB" id="A0AAD3XXN5"/>
<accession>A0AAD3XXN5</accession>
<organism evidence="1 2">
    <name type="scientific">Nepenthes gracilis</name>
    <name type="common">Slender pitcher plant</name>
    <dbReference type="NCBI Taxonomy" id="150966"/>
    <lineage>
        <taxon>Eukaryota</taxon>
        <taxon>Viridiplantae</taxon>
        <taxon>Streptophyta</taxon>
        <taxon>Embryophyta</taxon>
        <taxon>Tracheophyta</taxon>
        <taxon>Spermatophyta</taxon>
        <taxon>Magnoliopsida</taxon>
        <taxon>eudicotyledons</taxon>
        <taxon>Gunneridae</taxon>
        <taxon>Pentapetalae</taxon>
        <taxon>Caryophyllales</taxon>
        <taxon>Nepenthaceae</taxon>
        <taxon>Nepenthes</taxon>
    </lineage>
</organism>
<evidence type="ECO:0000313" key="2">
    <source>
        <dbReference type="Proteomes" id="UP001279734"/>
    </source>
</evidence>
<name>A0AAD3XXN5_NEPGR</name>
<comment type="caution">
    <text evidence="1">The sequence shown here is derived from an EMBL/GenBank/DDBJ whole genome shotgun (WGS) entry which is preliminary data.</text>
</comment>
<dbReference type="PANTHER" id="PTHR31469:SF8">
    <property type="entry name" value="OS07G0641000 PROTEIN"/>
    <property type="match status" value="1"/>
</dbReference>
<dbReference type="EMBL" id="BSYO01000021">
    <property type="protein sequence ID" value="GMH20204.1"/>
    <property type="molecule type" value="Genomic_DNA"/>
</dbReference>
<dbReference type="Gene3D" id="3.40.50.11350">
    <property type="match status" value="1"/>
</dbReference>
<gene>
    <name evidence="1" type="ORF">Nepgr_022045</name>
</gene>
<evidence type="ECO:0000313" key="1">
    <source>
        <dbReference type="EMBL" id="GMH20204.1"/>
    </source>
</evidence>